<evidence type="ECO:0000313" key="2">
    <source>
        <dbReference type="Proteomes" id="UP000027195"/>
    </source>
</evidence>
<gene>
    <name evidence="1" type="ORF">BOTBODRAFT_281195</name>
</gene>
<evidence type="ECO:0000313" key="1">
    <source>
        <dbReference type="EMBL" id="KDQ15553.1"/>
    </source>
</evidence>
<dbReference type="HOGENOM" id="CLU_041942_0_0_1"/>
<dbReference type="EMBL" id="KL198031">
    <property type="protein sequence ID" value="KDQ15553.1"/>
    <property type="molecule type" value="Genomic_DNA"/>
</dbReference>
<dbReference type="Proteomes" id="UP000027195">
    <property type="component" value="Unassembled WGS sequence"/>
</dbReference>
<keyword evidence="2" id="KW-1185">Reference proteome</keyword>
<dbReference type="OrthoDB" id="2748701at2759"/>
<reference evidence="2" key="1">
    <citation type="journal article" date="2014" name="Proc. Natl. Acad. Sci. U.S.A.">
        <title>Extensive sampling of basidiomycete genomes demonstrates inadequacy of the white-rot/brown-rot paradigm for wood decay fungi.</title>
        <authorList>
            <person name="Riley R."/>
            <person name="Salamov A.A."/>
            <person name="Brown D.W."/>
            <person name="Nagy L.G."/>
            <person name="Floudas D."/>
            <person name="Held B.W."/>
            <person name="Levasseur A."/>
            <person name="Lombard V."/>
            <person name="Morin E."/>
            <person name="Otillar R."/>
            <person name="Lindquist E.A."/>
            <person name="Sun H."/>
            <person name="LaButti K.M."/>
            <person name="Schmutz J."/>
            <person name="Jabbour D."/>
            <person name="Luo H."/>
            <person name="Baker S.E."/>
            <person name="Pisabarro A.G."/>
            <person name="Walton J.D."/>
            <person name="Blanchette R.A."/>
            <person name="Henrissat B."/>
            <person name="Martin F."/>
            <person name="Cullen D."/>
            <person name="Hibbett D.S."/>
            <person name="Grigoriev I.V."/>
        </authorList>
    </citation>
    <scope>NUCLEOTIDE SEQUENCE [LARGE SCALE GENOMIC DNA]</scope>
    <source>
        <strain evidence="2">FD-172 SS1</strain>
    </source>
</reference>
<dbReference type="InParanoid" id="A0A067MIE1"/>
<organism evidence="1 2">
    <name type="scientific">Botryobasidium botryosum (strain FD-172 SS1)</name>
    <dbReference type="NCBI Taxonomy" id="930990"/>
    <lineage>
        <taxon>Eukaryota</taxon>
        <taxon>Fungi</taxon>
        <taxon>Dikarya</taxon>
        <taxon>Basidiomycota</taxon>
        <taxon>Agaricomycotina</taxon>
        <taxon>Agaricomycetes</taxon>
        <taxon>Cantharellales</taxon>
        <taxon>Botryobasidiaceae</taxon>
        <taxon>Botryobasidium</taxon>
    </lineage>
</organism>
<accession>A0A067MIE1</accession>
<sequence length="325" mass="36887">MTELDRELPFAPTCLFEAIDPFPGPFPNDILITVFGLACVDGSHNNRTAGALCLSSRLFRALTHPLLFRHVAIRTPKQAIQFSALLEGSPQISRCLRHLFLCDNGPPRDEACRDGTCHHRLWLSILRSAAPFLETLSLVHWYCTHCDIEPQYFNTNFPYLRELTLSVGNEVRFSIPFPSLRRFHLHTSQPGVVIVALIRTCPCLTHLKVTGLRYGSRLLYERLKYIWSTTPDSRNHLWGPFFRLPPSLSRNILQYARPSDGQLPDAEARQKSVTDSLIELANMNPDRGLIIEKPMIQRKLEKRFFAAWLDRVSGGEGPWAAQGSA</sequence>
<dbReference type="SUPFAM" id="SSF52047">
    <property type="entry name" value="RNI-like"/>
    <property type="match status" value="1"/>
</dbReference>
<name>A0A067MIE1_BOTB1</name>
<proteinExistence type="predicted"/>
<evidence type="ECO:0008006" key="3">
    <source>
        <dbReference type="Google" id="ProtNLM"/>
    </source>
</evidence>
<dbReference type="AlphaFoldDB" id="A0A067MIE1"/>
<protein>
    <recommendedName>
        <fullName evidence="3">F-box domain-containing protein</fullName>
    </recommendedName>
</protein>
<dbReference type="STRING" id="930990.A0A067MIE1"/>